<dbReference type="EMBL" id="JAUJYO010000013">
    <property type="protein sequence ID" value="KAK1300377.1"/>
    <property type="molecule type" value="Genomic_DNA"/>
</dbReference>
<protein>
    <submittedName>
        <fullName evidence="1">Uncharacterized protein</fullName>
    </submittedName>
</protein>
<proteinExistence type="predicted"/>
<keyword evidence="2" id="KW-1185">Reference proteome</keyword>
<evidence type="ECO:0000313" key="1">
    <source>
        <dbReference type="EMBL" id="KAK1300377.1"/>
    </source>
</evidence>
<name>A0AAV9DHN9_ACOCL</name>
<dbReference type="Proteomes" id="UP001180020">
    <property type="component" value="Unassembled WGS sequence"/>
</dbReference>
<evidence type="ECO:0000313" key="2">
    <source>
        <dbReference type="Proteomes" id="UP001180020"/>
    </source>
</evidence>
<reference evidence="1" key="1">
    <citation type="journal article" date="2023" name="Nat. Commun.">
        <title>Diploid and tetraploid genomes of Acorus and the evolution of monocots.</title>
        <authorList>
            <person name="Ma L."/>
            <person name="Liu K.W."/>
            <person name="Li Z."/>
            <person name="Hsiao Y.Y."/>
            <person name="Qi Y."/>
            <person name="Fu T."/>
            <person name="Tang G.D."/>
            <person name="Zhang D."/>
            <person name="Sun W.H."/>
            <person name="Liu D.K."/>
            <person name="Li Y."/>
            <person name="Chen G.Z."/>
            <person name="Liu X.D."/>
            <person name="Liao X.Y."/>
            <person name="Jiang Y.T."/>
            <person name="Yu X."/>
            <person name="Hao Y."/>
            <person name="Huang J."/>
            <person name="Zhao X.W."/>
            <person name="Ke S."/>
            <person name="Chen Y.Y."/>
            <person name="Wu W.L."/>
            <person name="Hsu J.L."/>
            <person name="Lin Y.F."/>
            <person name="Huang M.D."/>
            <person name="Li C.Y."/>
            <person name="Huang L."/>
            <person name="Wang Z.W."/>
            <person name="Zhao X."/>
            <person name="Zhong W.Y."/>
            <person name="Peng D.H."/>
            <person name="Ahmad S."/>
            <person name="Lan S."/>
            <person name="Zhang J.S."/>
            <person name="Tsai W.C."/>
            <person name="Van de Peer Y."/>
            <person name="Liu Z.J."/>
        </authorList>
    </citation>
    <scope>NUCLEOTIDE SEQUENCE</scope>
    <source>
        <strain evidence="1">CP</strain>
    </source>
</reference>
<dbReference type="AlphaFoldDB" id="A0AAV9DHN9"/>
<reference evidence="1" key="2">
    <citation type="submission" date="2023-06" db="EMBL/GenBank/DDBJ databases">
        <authorList>
            <person name="Ma L."/>
            <person name="Liu K.-W."/>
            <person name="Li Z."/>
            <person name="Hsiao Y.-Y."/>
            <person name="Qi Y."/>
            <person name="Fu T."/>
            <person name="Tang G."/>
            <person name="Zhang D."/>
            <person name="Sun W.-H."/>
            <person name="Liu D.-K."/>
            <person name="Li Y."/>
            <person name="Chen G.-Z."/>
            <person name="Liu X.-D."/>
            <person name="Liao X.-Y."/>
            <person name="Jiang Y.-T."/>
            <person name="Yu X."/>
            <person name="Hao Y."/>
            <person name="Huang J."/>
            <person name="Zhao X.-W."/>
            <person name="Ke S."/>
            <person name="Chen Y.-Y."/>
            <person name="Wu W.-L."/>
            <person name="Hsu J.-L."/>
            <person name="Lin Y.-F."/>
            <person name="Huang M.-D."/>
            <person name="Li C.-Y."/>
            <person name="Huang L."/>
            <person name="Wang Z.-W."/>
            <person name="Zhao X."/>
            <person name="Zhong W.-Y."/>
            <person name="Peng D.-H."/>
            <person name="Ahmad S."/>
            <person name="Lan S."/>
            <person name="Zhang J.-S."/>
            <person name="Tsai W.-C."/>
            <person name="Van De Peer Y."/>
            <person name="Liu Z.-J."/>
        </authorList>
    </citation>
    <scope>NUCLEOTIDE SEQUENCE</scope>
    <source>
        <strain evidence="1">CP</strain>
        <tissue evidence="1">Leaves</tissue>
    </source>
</reference>
<accession>A0AAV9DHN9</accession>
<sequence length="196" mass="22900">MATSNWMANKAVDWLRHEGDIPVTQLKKRLQRKYGLDNMPYHRVWRGKCKGNNMIWESYDDLYALVPAQRYELLKRNPNSIEEVSNEEHSYLLSEKDHCWSRSLFGTTVKCCHLTNNVVESFNAFLGDARAKPIIYCVDVIRVKFMSMMNKRRMIAERWNGVLVPEAHKQLIELSKNKGMYDVQRSSIDMAEVDGP</sequence>
<gene>
    <name evidence="1" type="ORF">QJS10_CPB13g01498</name>
</gene>
<dbReference type="PANTHER" id="PTHR31973:SF187">
    <property type="entry name" value="MUTATOR TRANSPOSASE MUDRA PROTEIN"/>
    <property type="match status" value="1"/>
</dbReference>
<organism evidence="1 2">
    <name type="scientific">Acorus calamus</name>
    <name type="common">Sweet flag</name>
    <dbReference type="NCBI Taxonomy" id="4465"/>
    <lineage>
        <taxon>Eukaryota</taxon>
        <taxon>Viridiplantae</taxon>
        <taxon>Streptophyta</taxon>
        <taxon>Embryophyta</taxon>
        <taxon>Tracheophyta</taxon>
        <taxon>Spermatophyta</taxon>
        <taxon>Magnoliopsida</taxon>
        <taxon>Liliopsida</taxon>
        <taxon>Acoraceae</taxon>
        <taxon>Acorus</taxon>
    </lineage>
</organism>
<comment type="caution">
    <text evidence="1">The sequence shown here is derived from an EMBL/GenBank/DDBJ whole genome shotgun (WGS) entry which is preliminary data.</text>
</comment>
<dbReference type="PANTHER" id="PTHR31973">
    <property type="entry name" value="POLYPROTEIN, PUTATIVE-RELATED"/>
    <property type="match status" value="1"/>
</dbReference>